<dbReference type="Proteomes" id="UP000504608">
    <property type="component" value="Unplaced"/>
</dbReference>
<name>A0A6J1JJT2_CUCMA</name>
<gene>
    <name evidence="4" type="primary">LOC111487560</name>
</gene>
<dbReference type="KEGG" id="cmax:111487560"/>
<protein>
    <submittedName>
        <fullName evidence="4">Uncharacterized protein LOC111487560</fullName>
    </submittedName>
</protein>
<keyword evidence="3" id="KW-1185">Reference proteome</keyword>
<evidence type="ECO:0000313" key="4">
    <source>
        <dbReference type="RefSeq" id="XP_022990777.1"/>
    </source>
</evidence>
<evidence type="ECO:0000256" key="2">
    <source>
        <dbReference type="SAM" id="Phobius"/>
    </source>
</evidence>
<sequence length="402" mass="44809">MVGLFNNFFYSLRSSPNSSFMFSKISKPSRRVVEGLLALRLRLHFSHHPITSSNPRPPFSSLIRDPIIRNSSSSASSSPSKFPSKPISSNLGLSQILYTPKLPAGNSSLATSFNPYRSASRFRLFSVKTPGFGGQINGNFAKKVLDKSAAAVSSAFSRYREAIGLQIEAFFRRNYLVLLGFGAVLVCALLWRFMFGIANTFIGFSEGMAKYGFLALSSAIVAFAGLYLRSRLTINPDRVYRMAMRKLNTSAGILEVMGAPLSGSDLRAYVMSGGGLTLKNFTPNRRSKRCFLIFPIRGSERKGLVSVEVKKKKGQYDMKLLAVDIPMASGPDQRLYLIGNEEEYKIGGGLISELRDPVVKAMAATKEFDDLDQIEEKEDAERERREAERKQQEEIEKLEKRR</sequence>
<feature type="compositionally biased region" description="Basic and acidic residues" evidence="1">
    <location>
        <begin position="379"/>
        <end position="402"/>
    </location>
</feature>
<reference evidence="4" key="1">
    <citation type="submission" date="2025-08" db="UniProtKB">
        <authorList>
            <consortium name="RefSeq"/>
        </authorList>
    </citation>
    <scope>IDENTIFICATION</scope>
    <source>
        <tissue evidence="4">Young leaves</tissue>
    </source>
</reference>
<accession>A0A6J1JJT2</accession>
<dbReference type="GeneID" id="111487560"/>
<feature type="region of interest" description="Disordered" evidence="1">
    <location>
        <begin position="370"/>
        <end position="402"/>
    </location>
</feature>
<evidence type="ECO:0000313" key="3">
    <source>
        <dbReference type="Proteomes" id="UP000504608"/>
    </source>
</evidence>
<organism evidence="3 4">
    <name type="scientific">Cucurbita maxima</name>
    <name type="common">Pumpkin</name>
    <name type="synonym">Winter squash</name>
    <dbReference type="NCBI Taxonomy" id="3661"/>
    <lineage>
        <taxon>Eukaryota</taxon>
        <taxon>Viridiplantae</taxon>
        <taxon>Streptophyta</taxon>
        <taxon>Embryophyta</taxon>
        <taxon>Tracheophyta</taxon>
        <taxon>Spermatophyta</taxon>
        <taxon>Magnoliopsida</taxon>
        <taxon>eudicotyledons</taxon>
        <taxon>Gunneridae</taxon>
        <taxon>Pentapetalae</taxon>
        <taxon>rosids</taxon>
        <taxon>fabids</taxon>
        <taxon>Cucurbitales</taxon>
        <taxon>Cucurbitaceae</taxon>
        <taxon>Cucurbiteae</taxon>
        <taxon>Cucurbita</taxon>
    </lineage>
</organism>
<keyword evidence="2" id="KW-0812">Transmembrane</keyword>
<proteinExistence type="predicted"/>
<evidence type="ECO:0000256" key="1">
    <source>
        <dbReference type="SAM" id="MobiDB-lite"/>
    </source>
</evidence>
<feature type="transmembrane region" description="Helical" evidence="2">
    <location>
        <begin position="208"/>
        <end position="228"/>
    </location>
</feature>
<dbReference type="PANTHER" id="PTHR36354">
    <property type="entry name" value="IMPORT INNER MEMBRANE TRANSLOCASE SUBUNIT"/>
    <property type="match status" value="1"/>
</dbReference>
<dbReference type="Gene3D" id="3.10.450.320">
    <property type="entry name" value="Mitochondrial import inner membrane translocase subunit Tim21"/>
    <property type="match status" value="1"/>
</dbReference>
<feature type="transmembrane region" description="Helical" evidence="2">
    <location>
        <begin position="175"/>
        <end position="202"/>
    </location>
</feature>
<dbReference type="OrthoDB" id="2016421at2759"/>
<keyword evidence="2" id="KW-0472">Membrane</keyword>
<dbReference type="PANTHER" id="PTHR36354:SF2">
    <property type="entry name" value="IMPORT INNER MEMBRANE TRANSLOCASE SUBUNIT"/>
    <property type="match status" value="1"/>
</dbReference>
<dbReference type="InterPro" id="IPR038552">
    <property type="entry name" value="Tim21_IMS_sf"/>
</dbReference>
<keyword evidence="2" id="KW-1133">Transmembrane helix</keyword>
<dbReference type="AlphaFoldDB" id="A0A6J1JJT2"/>
<dbReference type="RefSeq" id="XP_022990777.1">
    <property type="nucleotide sequence ID" value="XM_023135009.1"/>
</dbReference>